<dbReference type="InterPro" id="IPR050572">
    <property type="entry name" value="Fe-S_Ferredoxin"/>
</dbReference>
<dbReference type="PANTHER" id="PTHR43687">
    <property type="entry name" value="ADENYLYLSULFATE REDUCTASE, BETA SUBUNIT"/>
    <property type="match status" value="1"/>
</dbReference>
<dbReference type="Gene3D" id="3.30.70.20">
    <property type="match status" value="1"/>
</dbReference>
<dbReference type="EMBL" id="DTKJ01000012">
    <property type="protein sequence ID" value="HGZ10797.1"/>
    <property type="molecule type" value="Genomic_DNA"/>
</dbReference>
<evidence type="ECO:0000256" key="1">
    <source>
        <dbReference type="ARBA" id="ARBA00022485"/>
    </source>
</evidence>
<protein>
    <submittedName>
        <fullName evidence="7">Hydrogenase iron-sulfur subunit</fullName>
    </submittedName>
</protein>
<dbReference type="GO" id="GO:0046872">
    <property type="term" value="F:metal ion binding"/>
    <property type="evidence" value="ECO:0007669"/>
    <property type="project" value="UniProtKB-KW"/>
</dbReference>
<dbReference type="Pfam" id="PF12838">
    <property type="entry name" value="Fer4_7"/>
    <property type="match status" value="1"/>
</dbReference>
<dbReference type="InterPro" id="IPR003813">
    <property type="entry name" value="MvhD/FlpD"/>
</dbReference>
<keyword evidence="1" id="KW-0004">4Fe-4S</keyword>
<evidence type="ECO:0000256" key="4">
    <source>
        <dbReference type="ARBA" id="ARBA00023004"/>
    </source>
</evidence>
<organism evidence="7">
    <name type="scientific">Desulfobacca acetoxidans</name>
    <dbReference type="NCBI Taxonomy" id="60893"/>
    <lineage>
        <taxon>Bacteria</taxon>
        <taxon>Pseudomonadati</taxon>
        <taxon>Thermodesulfobacteriota</taxon>
        <taxon>Desulfobaccia</taxon>
        <taxon>Desulfobaccales</taxon>
        <taxon>Desulfobaccaceae</taxon>
        <taxon>Desulfobacca</taxon>
    </lineage>
</organism>
<feature type="domain" description="4Fe-4S ferredoxin-type" evidence="6">
    <location>
        <begin position="503"/>
        <end position="530"/>
    </location>
</feature>
<dbReference type="SUPFAM" id="SSF54862">
    <property type="entry name" value="4Fe-4S ferredoxins"/>
    <property type="match status" value="1"/>
</dbReference>
<dbReference type="Pfam" id="PF02662">
    <property type="entry name" value="FlpD"/>
    <property type="match status" value="1"/>
</dbReference>
<dbReference type="InterPro" id="IPR017896">
    <property type="entry name" value="4Fe4S_Fe-S-bd"/>
</dbReference>
<keyword evidence="3" id="KW-0560">Oxidoreductase</keyword>
<feature type="domain" description="4Fe-4S ferredoxin-type" evidence="6">
    <location>
        <begin position="473"/>
        <end position="502"/>
    </location>
</feature>
<sequence length="675" mass="73583">MTKLKNLDIILAHGPELSAGGLDYYQLGLWAASLPRTRVLAVNPGLPREELLRRLKAFLYLGEEHRVLLAALDPLRRARLLIQLLLQEIGIHPEFLLTLDLQEALSYPDAKACSLKAHHLIGVAASMLTRAEPVGVQELPVSPRVLVWGDSYAALKAAVSLAHLGHPVLWAYPGPTPAPLLPGAPVTEPPEPPVASLLTAADASPLISKVPKARFLELEGQVGHFLVKLEISGEIRQELVGGMILAPELHLTPNPKPLADHFRIFSLSELERRLKEQEKIEGLFPPRDGLLQAAFIGGDSHPLSLKRTLKAISRLQTQDPWQVALFLRDAKVGAPGLEAALEAALAQGLILFKVSEPPKISLTDDLPQVSFFDPVMLSREVLACDLVVLDEVYRPDPDNHRLAHLLGLFSGPAGFLQKDNVRLLPVVTNRQGIYVAGPGRAVMDLDQALAEADTAVSMCHELLGQGLAFAPKGRAVVDRGRCTLCLTCYRLCPHRAISWDNRAVIHELACQGCGTCAAHCPNEAIQIRNFTDDQVVAAMATLDPRLTPKIFAFLCQNSAWEAYQAAIKEEGLILPLGFIPLRLPCAGKLDIDYLLRGFTYGAQGILVMGCPLDNCRSDQGNCHALWRVERAQGLLAEVGIDPRRLLYRPVAANAPRDFQDAVMSLLEILSQGQAA</sequence>
<dbReference type="InterPro" id="IPR017900">
    <property type="entry name" value="4Fe4S_Fe_S_CS"/>
</dbReference>
<keyword evidence="4" id="KW-0408">Iron</keyword>
<dbReference type="PROSITE" id="PS00198">
    <property type="entry name" value="4FE4S_FER_1"/>
    <property type="match status" value="2"/>
</dbReference>
<evidence type="ECO:0000256" key="5">
    <source>
        <dbReference type="ARBA" id="ARBA00023014"/>
    </source>
</evidence>
<proteinExistence type="predicted"/>
<comment type="caution">
    <text evidence="7">The sequence shown here is derived from an EMBL/GenBank/DDBJ whole genome shotgun (WGS) entry which is preliminary data.</text>
</comment>
<dbReference type="GO" id="GO:0016491">
    <property type="term" value="F:oxidoreductase activity"/>
    <property type="evidence" value="ECO:0007669"/>
    <property type="project" value="UniProtKB-KW"/>
</dbReference>
<evidence type="ECO:0000259" key="6">
    <source>
        <dbReference type="PROSITE" id="PS51379"/>
    </source>
</evidence>
<evidence type="ECO:0000256" key="3">
    <source>
        <dbReference type="ARBA" id="ARBA00023002"/>
    </source>
</evidence>
<dbReference type="AlphaFoldDB" id="A0A7C5EKR4"/>
<keyword evidence="5" id="KW-0411">Iron-sulfur</keyword>
<dbReference type="PANTHER" id="PTHR43687:SF1">
    <property type="entry name" value="FERREDOXIN III"/>
    <property type="match status" value="1"/>
</dbReference>
<reference evidence="7" key="1">
    <citation type="journal article" date="2020" name="mSystems">
        <title>Genome- and Community-Level Interaction Insights into Carbon Utilization and Element Cycling Functions of Hydrothermarchaeota in Hydrothermal Sediment.</title>
        <authorList>
            <person name="Zhou Z."/>
            <person name="Liu Y."/>
            <person name="Xu W."/>
            <person name="Pan J."/>
            <person name="Luo Z.H."/>
            <person name="Li M."/>
        </authorList>
    </citation>
    <scope>NUCLEOTIDE SEQUENCE [LARGE SCALE GENOMIC DNA]</scope>
    <source>
        <strain evidence="7">SpSt-853</strain>
    </source>
</reference>
<dbReference type="PROSITE" id="PS51379">
    <property type="entry name" value="4FE4S_FER_2"/>
    <property type="match status" value="2"/>
</dbReference>
<gene>
    <name evidence="7" type="ORF">ENW48_01090</name>
</gene>
<evidence type="ECO:0000256" key="2">
    <source>
        <dbReference type="ARBA" id="ARBA00022723"/>
    </source>
</evidence>
<keyword evidence="2" id="KW-0479">Metal-binding</keyword>
<evidence type="ECO:0000313" key="7">
    <source>
        <dbReference type="EMBL" id="HGZ10797.1"/>
    </source>
</evidence>
<name>A0A7C5EKR4_9BACT</name>
<dbReference type="GO" id="GO:0051539">
    <property type="term" value="F:4 iron, 4 sulfur cluster binding"/>
    <property type="evidence" value="ECO:0007669"/>
    <property type="project" value="UniProtKB-KW"/>
</dbReference>
<accession>A0A7C5EKR4</accession>